<sequence>MKNSESLQLVKEQLKIKSIEFRKVEENNTTVNKKIKTLITENQEEVKKLKSAIVKKDTEIQQREREIRSSSDRLKEAQEIS</sequence>
<reference evidence="2" key="1">
    <citation type="journal article" date="2014" name="ISME J.">
        <title>Genomic properties of Marine Group A bacteria indicate a role in the marine sulfur cycle.</title>
        <authorList>
            <person name="Wright J.J."/>
            <person name="Mewis K."/>
            <person name="Hanson N.W."/>
            <person name="Konwar K.M."/>
            <person name="Maas K.R."/>
            <person name="Hallam S.J."/>
        </authorList>
    </citation>
    <scope>NUCLEOTIDE SEQUENCE</scope>
</reference>
<organism evidence="2">
    <name type="scientific">uncultured bacterium 4050020-J15</name>
    <dbReference type="NCBI Taxonomy" id="1343840"/>
    <lineage>
        <taxon>Bacteria</taxon>
        <taxon>environmental samples</taxon>
    </lineage>
</organism>
<evidence type="ECO:0000313" key="2">
    <source>
        <dbReference type="EMBL" id="AGO87840.1"/>
    </source>
</evidence>
<name>S4W9T3_9BACT</name>
<proteinExistence type="predicted"/>
<dbReference type="AlphaFoldDB" id="S4W9T3"/>
<evidence type="ECO:0000256" key="1">
    <source>
        <dbReference type="SAM" id="MobiDB-lite"/>
    </source>
</evidence>
<accession>S4W9T3</accession>
<feature type="region of interest" description="Disordered" evidence="1">
    <location>
        <begin position="60"/>
        <end position="81"/>
    </location>
</feature>
<dbReference type="EMBL" id="KF170415">
    <property type="protein sequence ID" value="AGO87840.1"/>
    <property type="molecule type" value="Genomic_DNA"/>
</dbReference>
<protein>
    <submittedName>
        <fullName evidence="2">Uncharacterized protein</fullName>
    </submittedName>
</protein>